<evidence type="ECO:0000256" key="9">
    <source>
        <dbReference type="ARBA" id="ARBA00023136"/>
    </source>
</evidence>
<evidence type="ECO:0000256" key="6">
    <source>
        <dbReference type="ARBA" id="ARBA00022792"/>
    </source>
</evidence>
<dbReference type="PANTHER" id="PTHR45624:SF12">
    <property type="entry name" value="MITOCHONDRIAL ORNITHINE TRANSPORTER 1"/>
    <property type="match status" value="1"/>
</dbReference>
<dbReference type="PROSITE" id="PS50920">
    <property type="entry name" value="SOLCAR"/>
    <property type="match status" value="2"/>
</dbReference>
<accession>A0ABX8IBY2</accession>
<proteinExistence type="inferred from homology"/>
<evidence type="ECO:0000256" key="7">
    <source>
        <dbReference type="ARBA" id="ARBA00022989"/>
    </source>
</evidence>
<evidence type="ECO:0000256" key="2">
    <source>
        <dbReference type="ARBA" id="ARBA00006375"/>
    </source>
</evidence>
<dbReference type="Pfam" id="PF00153">
    <property type="entry name" value="Mito_carr"/>
    <property type="match status" value="2"/>
</dbReference>
<feature type="repeat" description="Solcar" evidence="10">
    <location>
        <begin position="102"/>
        <end position="185"/>
    </location>
</feature>
<evidence type="ECO:0000256" key="4">
    <source>
        <dbReference type="ARBA" id="ARBA00022692"/>
    </source>
</evidence>
<keyword evidence="8" id="KW-0496">Mitochondrion</keyword>
<dbReference type="EMBL" id="CP076664">
    <property type="protein sequence ID" value="QWU89418.1"/>
    <property type="molecule type" value="Genomic_DNA"/>
</dbReference>
<comment type="subcellular location">
    <subcellularLocation>
        <location evidence="1">Mitochondrion inner membrane</location>
        <topology evidence="1">Multi-pass membrane protein</topology>
    </subcellularLocation>
</comment>
<keyword evidence="4 10" id="KW-0812">Transmembrane</keyword>
<dbReference type="InterPro" id="IPR018108">
    <property type="entry name" value="MCP_transmembrane"/>
</dbReference>
<evidence type="ECO:0000313" key="13">
    <source>
        <dbReference type="Proteomes" id="UP000825434"/>
    </source>
</evidence>
<reference evidence="12 13" key="1">
    <citation type="submission" date="2021-06" db="EMBL/GenBank/DDBJ databases">
        <title>Candida outbreak in Lebanon.</title>
        <authorList>
            <person name="Finianos M."/>
        </authorList>
    </citation>
    <scope>NUCLEOTIDE SEQUENCE [LARGE SCALE GENOMIC DNA]</scope>
    <source>
        <strain evidence="12">CA3LBN</strain>
    </source>
</reference>
<evidence type="ECO:0000313" key="12">
    <source>
        <dbReference type="EMBL" id="QWU89418.1"/>
    </source>
</evidence>
<keyword evidence="9 10" id="KW-0472">Membrane</keyword>
<gene>
    <name evidence="12" type="ORF">CA3LBN_003741</name>
</gene>
<evidence type="ECO:0000256" key="1">
    <source>
        <dbReference type="ARBA" id="ARBA00004448"/>
    </source>
</evidence>
<organism evidence="12 13">
    <name type="scientific">Candidozyma haemuli</name>
    <dbReference type="NCBI Taxonomy" id="45357"/>
    <lineage>
        <taxon>Eukaryota</taxon>
        <taxon>Fungi</taxon>
        <taxon>Dikarya</taxon>
        <taxon>Ascomycota</taxon>
        <taxon>Saccharomycotina</taxon>
        <taxon>Pichiomycetes</taxon>
        <taxon>Metschnikowiaceae</taxon>
        <taxon>Candidozyma</taxon>
    </lineage>
</organism>
<keyword evidence="6" id="KW-0999">Mitochondrion inner membrane</keyword>
<evidence type="ECO:0000256" key="11">
    <source>
        <dbReference type="RuleBase" id="RU000488"/>
    </source>
</evidence>
<dbReference type="Proteomes" id="UP000825434">
    <property type="component" value="Chromosome 4"/>
</dbReference>
<dbReference type="Gene3D" id="1.50.40.10">
    <property type="entry name" value="Mitochondrial carrier domain"/>
    <property type="match status" value="1"/>
</dbReference>
<evidence type="ECO:0000256" key="3">
    <source>
        <dbReference type="ARBA" id="ARBA00022448"/>
    </source>
</evidence>
<dbReference type="InterPro" id="IPR023395">
    <property type="entry name" value="MCP_dom_sf"/>
</dbReference>
<evidence type="ECO:0000256" key="8">
    <source>
        <dbReference type="ARBA" id="ARBA00023128"/>
    </source>
</evidence>
<evidence type="ECO:0008006" key="14">
    <source>
        <dbReference type="Google" id="ProtNLM"/>
    </source>
</evidence>
<dbReference type="InterPro" id="IPR002067">
    <property type="entry name" value="MCP"/>
</dbReference>
<dbReference type="InterPro" id="IPR050567">
    <property type="entry name" value="Mitochondrial_Carrier"/>
</dbReference>
<keyword evidence="13" id="KW-1185">Reference proteome</keyword>
<keyword evidence="5" id="KW-0677">Repeat</keyword>
<dbReference type="SUPFAM" id="SSF103506">
    <property type="entry name" value="Mitochondrial carrier"/>
    <property type="match status" value="1"/>
</dbReference>
<protein>
    <recommendedName>
        <fullName evidence="14">Mitochondrial carrier</fullName>
    </recommendedName>
</protein>
<dbReference type="SUPFAM" id="SSF52833">
    <property type="entry name" value="Thioredoxin-like"/>
    <property type="match status" value="1"/>
</dbReference>
<keyword evidence="7" id="KW-1133">Transmembrane helix</keyword>
<keyword evidence="3 11" id="KW-0813">Transport</keyword>
<sequence>MSVDESLSRKVKDIAAGFVGGATQVLIGQPFDLVKIRLQTSPSGATSTSIVRSVLQKEGPLAFYKGTLAPLFGVGACVSLQFYGFLETKRQLLKRSGNSELSLWPQTYLAGAAAGLVNSPVTAPVEQLRILSQASTKSTSLQETVRAIWRQQGTRGLYRGLGVTVVRECQAYGVWFMSYEWLLQTVVKQRGYKGRDDVTTPELLLCGAAAGNALWLSSYPLDVIKSNVQSDGTPHMFSPAIRPALMANKAAFVLPVRTFLFGFLSQFNKKLIYPPNPDQITTKNRLFPTYIENSTELGNIILTKEPLLLNFTMPGDEKCNKVTQSLFDILSDKSKYPLAVDKSISLANIACDGPGGRELQQNYAVSKIPTVVLLKKQMVVDRFIPSDVGRSEAELSEWIKSSY</sequence>
<comment type="similarity">
    <text evidence="2 11">Belongs to the mitochondrial carrier (TC 2.A.29) family.</text>
</comment>
<name>A0ABX8IBY2_9ASCO</name>
<feature type="repeat" description="Solcar" evidence="10">
    <location>
        <begin position="8"/>
        <end position="91"/>
    </location>
</feature>
<evidence type="ECO:0000256" key="5">
    <source>
        <dbReference type="ARBA" id="ARBA00022737"/>
    </source>
</evidence>
<evidence type="ECO:0000256" key="10">
    <source>
        <dbReference type="PROSITE-ProRule" id="PRU00282"/>
    </source>
</evidence>
<dbReference type="PRINTS" id="PR00926">
    <property type="entry name" value="MITOCARRIER"/>
</dbReference>
<dbReference type="InterPro" id="IPR036249">
    <property type="entry name" value="Thioredoxin-like_sf"/>
</dbReference>
<dbReference type="PANTHER" id="PTHR45624">
    <property type="entry name" value="MITOCHONDRIAL BASIC AMINO ACIDS TRANSPORTER-RELATED"/>
    <property type="match status" value="1"/>
</dbReference>
<dbReference type="Gene3D" id="3.40.30.10">
    <property type="entry name" value="Glutaredoxin"/>
    <property type="match status" value="1"/>
</dbReference>